<comment type="caution">
    <text evidence="2">The sequence shown here is derived from an EMBL/GenBank/DDBJ whole genome shotgun (WGS) entry which is preliminary data.</text>
</comment>
<protein>
    <submittedName>
        <fullName evidence="2">Uncharacterized protein</fullName>
    </submittedName>
</protein>
<evidence type="ECO:0000313" key="3">
    <source>
        <dbReference type="Proteomes" id="UP000652219"/>
    </source>
</evidence>
<gene>
    <name evidence="2" type="ORF">CSOJ01_13031</name>
</gene>
<name>A0A8H6ITU0_9PEZI</name>
<reference evidence="2 3" key="1">
    <citation type="journal article" date="2020" name="Phytopathology">
        <title>Genome Sequence Resources of Colletotrichum truncatum, C. plurivorum, C. musicola, and C. sojae: Four Species Pathogenic to Soybean (Glycine max).</title>
        <authorList>
            <person name="Rogerio F."/>
            <person name="Boufleur T.R."/>
            <person name="Ciampi-Guillardi M."/>
            <person name="Sukno S.A."/>
            <person name="Thon M.R."/>
            <person name="Massola Junior N.S."/>
            <person name="Baroncelli R."/>
        </authorList>
    </citation>
    <scope>NUCLEOTIDE SEQUENCE [LARGE SCALE GENOMIC DNA]</scope>
    <source>
        <strain evidence="2 3">LFN0009</strain>
    </source>
</reference>
<dbReference type="EMBL" id="WIGN01000358">
    <property type="protein sequence ID" value="KAF6797049.1"/>
    <property type="molecule type" value="Genomic_DNA"/>
</dbReference>
<accession>A0A8H6ITU0</accession>
<evidence type="ECO:0000313" key="2">
    <source>
        <dbReference type="EMBL" id="KAF6797049.1"/>
    </source>
</evidence>
<dbReference type="Proteomes" id="UP000652219">
    <property type="component" value="Unassembled WGS sequence"/>
</dbReference>
<feature type="compositionally biased region" description="Low complexity" evidence="1">
    <location>
        <begin position="7"/>
        <end position="31"/>
    </location>
</feature>
<organism evidence="2 3">
    <name type="scientific">Colletotrichum sojae</name>
    <dbReference type="NCBI Taxonomy" id="2175907"/>
    <lineage>
        <taxon>Eukaryota</taxon>
        <taxon>Fungi</taxon>
        <taxon>Dikarya</taxon>
        <taxon>Ascomycota</taxon>
        <taxon>Pezizomycotina</taxon>
        <taxon>Sordariomycetes</taxon>
        <taxon>Hypocreomycetidae</taxon>
        <taxon>Glomerellales</taxon>
        <taxon>Glomerellaceae</taxon>
        <taxon>Colletotrichum</taxon>
        <taxon>Colletotrichum orchidearum species complex</taxon>
    </lineage>
</organism>
<evidence type="ECO:0000256" key="1">
    <source>
        <dbReference type="SAM" id="MobiDB-lite"/>
    </source>
</evidence>
<sequence>MCPTARSPPLQSSPLPSTPLPSAKSSAKSSAKVIVTREPPLSRTFAAFCFFRQILVQKAKKLTTLACVFAHHSAAKMSAHVYRLGTSLAAQSATPWSAQ</sequence>
<proteinExistence type="predicted"/>
<keyword evidence="3" id="KW-1185">Reference proteome</keyword>
<feature type="region of interest" description="Disordered" evidence="1">
    <location>
        <begin position="1"/>
        <end position="31"/>
    </location>
</feature>
<dbReference type="AlphaFoldDB" id="A0A8H6ITU0"/>